<name>A0A975JH64_9RHOB</name>
<dbReference type="Pfam" id="PF13503">
    <property type="entry name" value="DUF4123"/>
    <property type="match status" value="1"/>
</dbReference>
<feature type="domain" description="DUF4123" evidence="1">
    <location>
        <begin position="40"/>
        <end position="165"/>
    </location>
</feature>
<reference evidence="2" key="1">
    <citation type="submission" date="2021-04" db="EMBL/GenBank/DDBJ databases">
        <title>Complete genome sequence for Sulfitobacter sp. strain JK7-1.</title>
        <authorList>
            <person name="Park S.-J."/>
        </authorList>
    </citation>
    <scope>NUCLEOTIDE SEQUENCE</scope>
    <source>
        <strain evidence="2">JK7-1</strain>
    </source>
</reference>
<dbReference type="InterPro" id="IPR025391">
    <property type="entry name" value="DUF4123"/>
</dbReference>
<dbReference type="EMBL" id="CP073582">
    <property type="protein sequence ID" value="QUJ78131.1"/>
    <property type="molecule type" value="Genomic_DNA"/>
</dbReference>
<protein>
    <submittedName>
        <fullName evidence="2">DUF4123 domain-containing protein</fullName>
    </submittedName>
</protein>
<evidence type="ECO:0000313" key="2">
    <source>
        <dbReference type="EMBL" id="QUJ78131.1"/>
    </source>
</evidence>
<organism evidence="2 3">
    <name type="scientific">Sulfitobacter albidus</name>
    <dbReference type="NCBI Taxonomy" id="2829501"/>
    <lineage>
        <taxon>Bacteria</taxon>
        <taxon>Pseudomonadati</taxon>
        <taxon>Pseudomonadota</taxon>
        <taxon>Alphaproteobacteria</taxon>
        <taxon>Rhodobacterales</taxon>
        <taxon>Roseobacteraceae</taxon>
        <taxon>Sulfitobacter</taxon>
    </lineage>
</organism>
<proteinExistence type="predicted"/>
<dbReference type="KEGG" id="sual:KDD17_17470"/>
<dbReference type="RefSeq" id="WP_212706323.1">
    <property type="nucleotide sequence ID" value="NZ_CP073582.1"/>
</dbReference>
<dbReference type="AlphaFoldDB" id="A0A975JH64"/>
<evidence type="ECO:0000259" key="1">
    <source>
        <dbReference type="Pfam" id="PF13503"/>
    </source>
</evidence>
<dbReference type="Proteomes" id="UP000683291">
    <property type="component" value="Chromosome pJK7-1-1"/>
</dbReference>
<evidence type="ECO:0000313" key="3">
    <source>
        <dbReference type="Proteomes" id="UP000683291"/>
    </source>
</evidence>
<accession>A0A975JH64</accession>
<gene>
    <name evidence="2" type="ORF">KDD17_17470</name>
</gene>
<sequence length="337" mass="37770">MSRLEISSEPVTLPLPAGPGVEKTLPPALEQVLFGECDTIFAVLDAGRIDGLRERLAALGVAHHSLFSERMTEEAGDSAPWLVAFDAKNPLLYRMLCDVEGDHAGVHGVLRRGAGILLRSELEIAVLRQHLRRFMRVKDAHERNFFFRFWEPEAAAVYFRTVAERSETVVRWMCPHGAPAGIDAFFFPVWLDGPELLCAVPVDLPDPPPPPRGRFALTEEEVEAFGALQWRRDRQALAERLAQTFPHKAKAAGDDLRPIVHETVDACVGAGFWRRDMLFTFCAWALHFGVDFIARDPKGEVARLMALPLSVEERFELITERMDTLERDHFALPGSLG</sequence>
<keyword evidence="3" id="KW-1185">Reference proteome</keyword>